<feature type="compositionally biased region" description="Basic and acidic residues" evidence="1">
    <location>
        <begin position="431"/>
        <end position="448"/>
    </location>
</feature>
<reference evidence="4" key="1">
    <citation type="journal article" date="2017" name="bioRxiv">
        <title>Comparative analysis of the genomes of Stylophora pistillata and Acropora digitifera provides evidence for extensive differences between species of corals.</title>
        <authorList>
            <person name="Voolstra C.R."/>
            <person name="Li Y."/>
            <person name="Liew Y.J."/>
            <person name="Baumgarten S."/>
            <person name="Zoccola D."/>
            <person name="Flot J.-F."/>
            <person name="Tambutte S."/>
            <person name="Allemand D."/>
            <person name="Aranda M."/>
        </authorList>
    </citation>
    <scope>NUCLEOTIDE SEQUENCE [LARGE SCALE GENOMIC DNA]</scope>
</reference>
<evidence type="ECO:0000313" key="4">
    <source>
        <dbReference type="Proteomes" id="UP000225706"/>
    </source>
</evidence>
<protein>
    <submittedName>
        <fullName evidence="3">Uncharacterized protein</fullName>
    </submittedName>
</protein>
<gene>
    <name evidence="3" type="ORF">AWC38_SpisGene18876</name>
</gene>
<comment type="caution">
    <text evidence="3">The sequence shown here is derived from an EMBL/GenBank/DDBJ whole genome shotgun (WGS) entry which is preliminary data.</text>
</comment>
<feature type="transmembrane region" description="Helical" evidence="2">
    <location>
        <begin position="269"/>
        <end position="298"/>
    </location>
</feature>
<keyword evidence="2" id="KW-0472">Membrane</keyword>
<keyword evidence="2" id="KW-1133">Transmembrane helix</keyword>
<dbReference type="AlphaFoldDB" id="A0A2B4RKE8"/>
<evidence type="ECO:0000256" key="1">
    <source>
        <dbReference type="SAM" id="MobiDB-lite"/>
    </source>
</evidence>
<keyword evidence="4" id="KW-1185">Reference proteome</keyword>
<keyword evidence="2" id="KW-0812">Transmembrane</keyword>
<proteinExistence type="predicted"/>
<name>A0A2B4RKE8_STYPI</name>
<feature type="region of interest" description="Disordered" evidence="1">
    <location>
        <begin position="183"/>
        <end position="260"/>
    </location>
</feature>
<organism evidence="3 4">
    <name type="scientific">Stylophora pistillata</name>
    <name type="common">Smooth cauliflower coral</name>
    <dbReference type="NCBI Taxonomy" id="50429"/>
    <lineage>
        <taxon>Eukaryota</taxon>
        <taxon>Metazoa</taxon>
        <taxon>Cnidaria</taxon>
        <taxon>Anthozoa</taxon>
        <taxon>Hexacorallia</taxon>
        <taxon>Scleractinia</taxon>
        <taxon>Astrocoeniina</taxon>
        <taxon>Pocilloporidae</taxon>
        <taxon>Stylophora</taxon>
    </lineage>
</organism>
<feature type="compositionally biased region" description="Basic and acidic residues" evidence="1">
    <location>
        <begin position="183"/>
        <end position="206"/>
    </location>
</feature>
<feature type="compositionally biased region" description="Basic and acidic residues" evidence="1">
    <location>
        <begin position="225"/>
        <end position="241"/>
    </location>
</feature>
<evidence type="ECO:0000313" key="3">
    <source>
        <dbReference type="EMBL" id="PFX16837.1"/>
    </source>
</evidence>
<sequence>MRERILGTYVFLLGAPSSGFAKVIIKDHNNTFLGSTQIFYFPDENEVESMVYEVSQFESFSEEMISHTANSFDGGDGDPQRCGAFGNAQQVQFLCLLVYTAARKGAQQFIEMIFSTSAGRLVFSAYKDSGPLPEVVARDHGHNETACYLEDVAKRYSEEISASKEYRKTIDWSELAKAAAEEAQRKHAKSEDQEDFRGIPIHKDGSSSDYFADTDNSSCGSVDGECERSDSKGEEPTEKEASSLAPPVEPSSEETAQFDQAKGKEKKRFWFYAFYMFVLFSDTLLMCISIFLRILTGFMLESHTRRVLYRRVIPYCTQNWDRVVMCTIMLLSLLGGFMPEGWRLFIVVTVPSFFLGFFLKRSLDAYLSSSDAVEGKFKNSAVTVPYILHESDNSDEAELETCDPRPPIWPKRRRYPRLSALDARRKSNPKVFDRALKPSERPTTKSDSSDETECDTCDLLPPMRPKRTPYPSLSALHARRKSNPKVFDGGREENVFKESKVLLKSVVEK</sequence>
<dbReference type="EMBL" id="LSMT01000515">
    <property type="protein sequence ID" value="PFX16837.1"/>
    <property type="molecule type" value="Genomic_DNA"/>
</dbReference>
<evidence type="ECO:0000256" key="2">
    <source>
        <dbReference type="SAM" id="Phobius"/>
    </source>
</evidence>
<dbReference type="OrthoDB" id="5985658at2759"/>
<feature type="region of interest" description="Disordered" evidence="1">
    <location>
        <begin position="431"/>
        <end position="474"/>
    </location>
</feature>
<accession>A0A2B4RKE8</accession>
<dbReference type="Proteomes" id="UP000225706">
    <property type="component" value="Unassembled WGS sequence"/>
</dbReference>
<feature type="transmembrane region" description="Helical" evidence="2">
    <location>
        <begin position="342"/>
        <end position="359"/>
    </location>
</feature>